<feature type="transmembrane region" description="Helical" evidence="6">
    <location>
        <begin position="34"/>
        <end position="56"/>
    </location>
</feature>
<feature type="transmembrane region" description="Helical" evidence="6">
    <location>
        <begin position="63"/>
        <end position="84"/>
    </location>
</feature>
<reference evidence="8" key="2">
    <citation type="submission" date="2020-09" db="EMBL/GenBank/DDBJ databases">
        <authorList>
            <person name="Sun Q."/>
            <person name="Kim S."/>
        </authorList>
    </citation>
    <scope>NUCLEOTIDE SEQUENCE</scope>
    <source>
        <strain evidence="8">KCTC 42731</strain>
    </source>
</reference>
<dbReference type="PANTHER" id="PTHR32322">
    <property type="entry name" value="INNER MEMBRANE TRANSPORTER"/>
    <property type="match status" value="1"/>
</dbReference>
<dbReference type="RefSeq" id="WP_189772735.1">
    <property type="nucleotide sequence ID" value="NZ_BNCK01000008.1"/>
</dbReference>
<feature type="transmembrane region" description="Helical" evidence="6">
    <location>
        <begin position="213"/>
        <end position="233"/>
    </location>
</feature>
<evidence type="ECO:0000313" key="8">
    <source>
        <dbReference type="EMBL" id="GHG01076.1"/>
    </source>
</evidence>
<dbReference type="EMBL" id="BNCK01000008">
    <property type="protein sequence ID" value="GHG01076.1"/>
    <property type="molecule type" value="Genomic_DNA"/>
</dbReference>
<dbReference type="SUPFAM" id="SSF103481">
    <property type="entry name" value="Multidrug resistance efflux transporter EmrE"/>
    <property type="match status" value="2"/>
</dbReference>
<dbReference type="Proteomes" id="UP000623842">
    <property type="component" value="Unassembled WGS sequence"/>
</dbReference>
<name>A0A919BNZ7_9GAMM</name>
<feature type="transmembrane region" description="Helical" evidence="6">
    <location>
        <begin position="90"/>
        <end position="110"/>
    </location>
</feature>
<evidence type="ECO:0000256" key="4">
    <source>
        <dbReference type="ARBA" id="ARBA00022989"/>
    </source>
</evidence>
<dbReference type="InterPro" id="IPR050638">
    <property type="entry name" value="AA-Vitamin_Transporters"/>
</dbReference>
<protein>
    <submittedName>
        <fullName evidence="8">Membrane protein</fullName>
    </submittedName>
</protein>
<accession>A0A919BNZ7</accession>
<sequence>MRVPIAYLAVVLIWSTTPLGIVWSSETVEPTMAVLLRMLIAWLIGWGIIIVCRIHLPWHKEALKLYSFSAIGIFGGMSLSYAAASYISSGLMSLIFGLSPILSGVLAQKLLAEDRFNHIKKLALVAALIGLVIVCYDKMTLKADAYIGIIFVLIAVFFFSLSGVMVKTINIKINPVATTVGALTFSTPLFLVMWLLLDGTLDYQQWSIRSVSAIIYLGLFGSLIGFISYFYVLQKLSASTVALVTMITPVLAITLGALLNDEVITDNLIVGAGFVVFGLTCYQWSSKVEYVVRYRFKKVNDTQT</sequence>
<dbReference type="InterPro" id="IPR037185">
    <property type="entry name" value="EmrE-like"/>
</dbReference>
<evidence type="ECO:0000259" key="7">
    <source>
        <dbReference type="Pfam" id="PF00892"/>
    </source>
</evidence>
<evidence type="ECO:0000256" key="3">
    <source>
        <dbReference type="ARBA" id="ARBA00022692"/>
    </source>
</evidence>
<comment type="similarity">
    <text evidence="2">Belongs to the EamA transporter family.</text>
</comment>
<keyword evidence="4 6" id="KW-1133">Transmembrane helix</keyword>
<feature type="transmembrane region" description="Helical" evidence="6">
    <location>
        <begin position="240"/>
        <end position="258"/>
    </location>
</feature>
<feature type="transmembrane region" description="Helical" evidence="6">
    <location>
        <begin position="264"/>
        <end position="285"/>
    </location>
</feature>
<evidence type="ECO:0000313" key="9">
    <source>
        <dbReference type="Proteomes" id="UP000623842"/>
    </source>
</evidence>
<proteinExistence type="inferred from homology"/>
<feature type="domain" description="EamA" evidence="7">
    <location>
        <begin position="6"/>
        <end position="134"/>
    </location>
</feature>
<dbReference type="PANTHER" id="PTHR32322:SF2">
    <property type="entry name" value="EAMA DOMAIN-CONTAINING PROTEIN"/>
    <property type="match status" value="1"/>
</dbReference>
<keyword evidence="3 6" id="KW-0812">Transmembrane</keyword>
<feature type="transmembrane region" description="Helical" evidence="6">
    <location>
        <begin position="122"/>
        <end position="139"/>
    </location>
</feature>
<evidence type="ECO:0000256" key="5">
    <source>
        <dbReference type="ARBA" id="ARBA00023136"/>
    </source>
</evidence>
<dbReference type="GO" id="GO:0016020">
    <property type="term" value="C:membrane"/>
    <property type="evidence" value="ECO:0007669"/>
    <property type="project" value="UniProtKB-SubCell"/>
</dbReference>
<gene>
    <name evidence="8" type="primary">pagO</name>
    <name evidence="8" type="ORF">GCM10017161_32130</name>
</gene>
<reference evidence="8" key="1">
    <citation type="journal article" date="2014" name="Int. J. Syst. Evol. Microbiol.">
        <title>Complete genome sequence of Corynebacterium casei LMG S-19264T (=DSM 44701T), isolated from a smear-ripened cheese.</title>
        <authorList>
            <consortium name="US DOE Joint Genome Institute (JGI-PGF)"/>
            <person name="Walter F."/>
            <person name="Albersmeier A."/>
            <person name="Kalinowski J."/>
            <person name="Ruckert C."/>
        </authorList>
    </citation>
    <scope>NUCLEOTIDE SEQUENCE</scope>
    <source>
        <strain evidence="8">KCTC 42731</strain>
    </source>
</reference>
<evidence type="ECO:0000256" key="6">
    <source>
        <dbReference type="SAM" id="Phobius"/>
    </source>
</evidence>
<evidence type="ECO:0000256" key="1">
    <source>
        <dbReference type="ARBA" id="ARBA00004141"/>
    </source>
</evidence>
<feature type="transmembrane region" description="Helical" evidence="6">
    <location>
        <begin position="145"/>
        <end position="164"/>
    </location>
</feature>
<organism evidence="8 9">
    <name type="scientific">Thalassotalea marina</name>
    <dbReference type="NCBI Taxonomy" id="1673741"/>
    <lineage>
        <taxon>Bacteria</taxon>
        <taxon>Pseudomonadati</taxon>
        <taxon>Pseudomonadota</taxon>
        <taxon>Gammaproteobacteria</taxon>
        <taxon>Alteromonadales</taxon>
        <taxon>Colwelliaceae</taxon>
        <taxon>Thalassotalea</taxon>
    </lineage>
</organism>
<dbReference type="InterPro" id="IPR000620">
    <property type="entry name" value="EamA_dom"/>
</dbReference>
<comment type="subcellular location">
    <subcellularLocation>
        <location evidence="1">Membrane</location>
        <topology evidence="1">Multi-pass membrane protein</topology>
    </subcellularLocation>
</comment>
<keyword evidence="9" id="KW-1185">Reference proteome</keyword>
<comment type="caution">
    <text evidence="8">The sequence shown here is derived from an EMBL/GenBank/DDBJ whole genome shotgun (WGS) entry which is preliminary data.</text>
</comment>
<feature type="transmembrane region" description="Helical" evidence="6">
    <location>
        <begin position="176"/>
        <end position="197"/>
    </location>
</feature>
<dbReference type="Pfam" id="PF00892">
    <property type="entry name" value="EamA"/>
    <property type="match status" value="2"/>
</dbReference>
<dbReference type="AlphaFoldDB" id="A0A919BNZ7"/>
<keyword evidence="5 6" id="KW-0472">Membrane</keyword>
<evidence type="ECO:0000256" key="2">
    <source>
        <dbReference type="ARBA" id="ARBA00007362"/>
    </source>
</evidence>
<feature type="domain" description="EamA" evidence="7">
    <location>
        <begin position="147"/>
        <end position="280"/>
    </location>
</feature>